<keyword evidence="4" id="KW-1185">Reference proteome</keyword>
<dbReference type="PANTHER" id="PTHR21393">
    <property type="entry name" value="MITOCHONDRIAL 28S RIBOSOMAL PROTEIN S27"/>
    <property type="match status" value="1"/>
</dbReference>
<gene>
    <name evidence="3" type="ORF">CUNI_LOCUS11827</name>
</gene>
<dbReference type="Pfam" id="PF10037">
    <property type="entry name" value="MRP-S27"/>
    <property type="match status" value="1"/>
</dbReference>
<dbReference type="EMBL" id="CAJHNH020002313">
    <property type="protein sequence ID" value="CAG5126269.1"/>
    <property type="molecule type" value="Genomic_DNA"/>
</dbReference>
<evidence type="ECO:0000313" key="4">
    <source>
        <dbReference type="Proteomes" id="UP000678393"/>
    </source>
</evidence>
<organism evidence="3 4">
    <name type="scientific">Candidula unifasciata</name>
    <dbReference type="NCBI Taxonomy" id="100452"/>
    <lineage>
        <taxon>Eukaryota</taxon>
        <taxon>Metazoa</taxon>
        <taxon>Spiralia</taxon>
        <taxon>Lophotrochozoa</taxon>
        <taxon>Mollusca</taxon>
        <taxon>Gastropoda</taxon>
        <taxon>Heterobranchia</taxon>
        <taxon>Euthyneura</taxon>
        <taxon>Panpulmonata</taxon>
        <taxon>Eupulmonata</taxon>
        <taxon>Stylommatophora</taxon>
        <taxon>Helicina</taxon>
        <taxon>Helicoidea</taxon>
        <taxon>Geomitridae</taxon>
        <taxon>Candidula</taxon>
    </lineage>
</organism>
<dbReference type="InterPro" id="IPR034913">
    <property type="entry name" value="mS27/PTCD2"/>
</dbReference>
<comment type="caution">
    <text evidence="3">The sequence shown here is derived from an EMBL/GenBank/DDBJ whole genome shotgun (WGS) entry which is preliminary data.</text>
</comment>
<evidence type="ECO:0000256" key="2">
    <source>
        <dbReference type="SAM" id="Coils"/>
    </source>
</evidence>
<reference evidence="3" key="1">
    <citation type="submission" date="2021-04" db="EMBL/GenBank/DDBJ databases">
        <authorList>
            <consortium name="Molecular Ecology Group"/>
        </authorList>
    </citation>
    <scope>NUCLEOTIDE SEQUENCE</scope>
</reference>
<evidence type="ECO:0000256" key="1">
    <source>
        <dbReference type="ARBA" id="ARBA00004173"/>
    </source>
</evidence>
<proteinExistence type="predicted"/>
<evidence type="ECO:0008006" key="5">
    <source>
        <dbReference type="Google" id="ProtNLM"/>
    </source>
</evidence>
<dbReference type="Proteomes" id="UP000678393">
    <property type="component" value="Unassembled WGS sequence"/>
</dbReference>
<evidence type="ECO:0000313" key="3">
    <source>
        <dbReference type="EMBL" id="CAG5126269.1"/>
    </source>
</evidence>
<keyword evidence="2" id="KW-0175">Coiled coil</keyword>
<dbReference type="PANTHER" id="PTHR21393:SF0">
    <property type="entry name" value="SMALL RIBOSOMAL SUBUNIT PROTEIN MS27"/>
    <property type="match status" value="1"/>
</dbReference>
<protein>
    <recommendedName>
        <fullName evidence="5">Mitochondrial 28S ribosomal protein S27</fullName>
    </recommendedName>
</protein>
<accession>A0A8S3ZAP3</accession>
<dbReference type="OrthoDB" id="19830at2759"/>
<sequence>MATPLRLLRSTWRCLRLSRHAVFSSSSRRYLLSEAYSCNEAWDRYLQSPTLKQEAPIDFSRQIFNQLEKTGSASAVDLNVLAHQLNKMDDEEIDLFEDILARFNVCPSIYPRNDCTNHAIIRGFLGIHNGSRLVTLLGNRLTYGLFPNYYSLNLLMDHFIKQGDYHNAAKVSYHSMIQEDFSNPVNTLLSLYASVHHLVSANIDDLAPPPKEQSDGEENWVKVRYITFPYYDDHFDIKDERFLLGKTLYMLGNVQSIDLSTDLRNNLKIVGSGLYHQFTKGLGLLKDVLSSADRSVSQQSLDYFAARLEQVEARDPNEPEVELALRTIDDVIHRRLPTTDEKAEFLTEFSQVKEQLASQGKVKADFDLSKVVTELVTSSVNKLEQPEITTQENLFSRWEEERREELEKQIAEYKKQARIEEMKQQVKDIQKQEELLTYFDFEEKIRLHFVEEDRKADPNLTISK</sequence>
<dbReference type="AlphaFoldDB" id="A0A8S3ZAP3"/>
<name>A0A8S3ZAP3_9EUPU</name>
<feature type="coiled-coil region" evidence="2">
    <location>
        <begin position="396"/>
        <end position="432"/>
    </location>
</feature>
<comment type="subcellular location">
    <subcellularLocation>
        <location evidence="1">Mitochondrion</location>
    </subcellularLocation>
</comment>
<dbReference type="InterPro" id="IPR019266">
    <property type="entry name" value="Ribosomal_mS27"/>
</dbReference>
<dbReference type="GO" id="GO:0005739">
    <property type="term" value="C:mitochondrion"/>
    <property type="evidence" value="ECO:0007669"/>
    <property type="project" value="UniProtKB-SubCell"/>
</dbReference>